<evidence type="ECO:0000313" key="2">
    <source>
        <dbReference type="Proteomes" id="UP000636800"/>
    </source>
</evidence>
<dbReference type="Proteomes" id="UP000636800">
    <property type="component" value="Chromosome 1"/>
</dbReference>
<dbReference type="AlphaFoldDB" id="A0A835VGQ7"/>
<organism evidence="1 2">
    <name type="scientific">Vanilla planifolia</name>
    <name type="common">Vanilla</name>
    <dbReference type="NCBI Taxonomy" id="51239"/>
    <lineage>
        <taxon>Eukaryota</taxon>
        <taxon>Viridiplantae</taxon>
        <taxon>Streptophyta</taxon>
        <taxon>Embryophyta</taxon>
        <taxon>Tracheophyta</taxon>
        <taxon>Spermatophyta</taxon>
        <taxon>Magnoliopsida</taxon>
        <taxon>Liliopsida</taxon>
        <taxon>Asparagales</taxon>
        <taxon>Orchidaceae</taxon>
        <taxon>Vanilloideae</taxon>
        <taxon>Vanilleae</taxon>
        <taxon>Vanilla</taxon>
    </lineage>
</organism>
<gene>
    <name evidence="1" type="ORF">HPP92_000557</name>
</gene>
<sequence>MGLALANIYAEAEKWEVEIRRRLASVSERTKSSWIEIKSQFTFFVAGDKSHSQWKTIESFLHEVRRRMKEDGYVPRRRYALINEEDR</sequence>
<comment type="caution">
    <text evidence="1">The sequence shown here is derived from an EMBL/GenBank/DDBJ whole genome shotgun (WGS) entry which is preliminary data.</text>
</comment>
<evidence type="ECO:0000313" key="1">
    <source>
        <dbReference type="EMBL" id="KAG0495866.1"/>
    </source>
</evidence>
<dbReference type="EMBL" id="JADCNL010000001">
    <property type="protein sequence ID" value="KAG0495866.1"/>
    <property type="molecule type" value="Genomic_DNA"/>
</dbReference>
<reference evidence="1 2" key="1">
    <citation type="journal article" date="2020" name="Nat. Food">
        <title>A phased Vanilla planifolia genome enables genetic improvement of flavour and production.</title>
        <authorList>
            <person name="Hasing T."/>
            <person name="Tang H."/>
            <person name="Brym M."/>
            <person name="Khazi F."/>
            <person name="Huang T."/>
            <person name="Chambers A.H."/>
        </authorList>
    </citation>
    <scope>NUCLEOTIDE SEQUENCE [LARGE SCALE GENOMIC DNA]</scope>
    <source>
        <tissue evidence="1">Leaf</tissue>
    </source>
</reference>
<name>A0A835VGQ7_VANPL</name>
<accession>A0A835VGQ7</accession>
<protein>
    <submittedName>
        <fullName evidence="1">Uncharacterized protein</fullName>
    </submittedName>
</protein>
<proteinExistence type="predicted"/>
<keyword evidence="2" id="KW-1185">Reference proteome</keyword>